<dbReference type="InterPro" id="IPR051199">
    <property type="entry name" value="LPS_LOS_Heptosyltrfase"/>
</dbReference>
<dbReference type="EMBL" id="MFLJ01000016">
    <property type="protein sequence ID" value="OGG64618.1"/>
    <property type="molecule type" value="Genomic_DNA"/>
</dbReference>
<sequence>MPIPIRKALTFRASSIGDCLMGKYLLENIHVQFPEARLGMVVASRGAMIRDVCAAYPWLEIIEANRTNLSALLLLLKNFHGSDLVVTQYAGKKGGRFSSASKLFARALAKHGGLVGFTDASRLNGILYDQLVPVHSDIAVAEHERRALGAAGLSLALPFPTLAFIPDSTVLPAFGLEPKKYIVMHLFSGNTSRGLHPDKKRELLAVLAERLPGTRLVVSGGAADREEAVRAAENISATVIAGEATLQQLMNLISESRGVVSVDTGVAHIAAQLRAPLVVLYTCVGRNWWFPGQYGEDAPLKALSHDDSCLAGHIAQDYPPCLNEIQAEDVLYWSGRLFGL</sequence>
<keyword evidence="2" id="KW-0808">Transferase</keyword>
<protein>
    <submittedName>
        <fullName evidence="3">Uncharacterized protein</fullName>
    </submittedName>
</protein>
<dbReference type="CDD" id="cd03789">
    <property type="entry name" value="GT9_LPS_heptosyltransferase"/>
    <property type="match status" value="1"/>
</dbReference>
<organism evidence="3 4">
    <name type="scientific">Candidatus Kaiserbacteria bacterium RIFCSPHIGHO2_02_FULL_55_17</name>
    <dbReference type="NCBI Taxonomy" id="1798496"/>
    <lineage>
        <taxon>Bacteria</taxon>
        <taxon>Candidatus Kaiseribacteriota</taxon>
    </lineage>
</organism>
<evidence type="ECO:0000256" key="1">
    <source>
        <dbReference type="ARBA" id="ARBA00022676"/>
    </source>
</evidence>
<dbReference type="STRING" id="1798496.A3C94_00875"/>
<gene>
    <name evidence="3" type="ORF">A3C94_00875</name>
</gene>
<dbReference type="InterPro" id="IPR002201">
    <property type="entry name" value="Glyco_trans_9"/>
</dbReference>
<dbReference type="Pfam" id="PF01075">
    <property type="entry name" value="Glyco_transf_9"/>
    <property type="match status" value="1"/>
</dbReference>
<dbReference type="AlphaFoldDB" id="A0A1F6DT97"/>
<evidence type="ECO:0000313" key="3">
    <source>
        <dbReference type="EMBL" id="OGG64618.1"/>
    </source>
</evidence>
<evidence type="ECO:0000256" key="2">
    <source>
        <dbReference type="ARBA" id="ARBA00022679"/>
    </source>
</evidence>
<dbReference type="Gene3D" id="3.40.50.2000">
    <property type="entry name" value="Glycogen Phosphorylase B"/>
    <property type="match status" value="2"/>
</dbReference>
<proteinExistence type="predicted"/>
<dbReference type="PANTHER" id="PTHR30160">
    <property type="entry name" value="TETRAACYLDISACCHARIDE 4'-KINASE-RELATED"/>
    <property type="match status" value="1"/>
</dbReference>
<dbReference type="Proteomes" id="UP000177232">
    <property type="component" value="Unassembled WGS sequence"/>
</dbReference>
<dbReference type="PANTHER" id="PTHR30160:SF1">
    <property type="entry name" value="LIPOPOLYSACCHARIDE 1,2-N-ACETYLGLUCOSAMINETRANSFERASE-RELATED"/>
    <property type="match status" value="1"/>
</dbReference>
<dbReference type="SUPFAM" id="SSF53756">
    <property type="entry name" value="UDP-Glycosyltransferase/glycogen phosphorylase"/>
    <property type="match status" value="1"/>
</dbReference>
<accession>A0A1F6DT97</accession>
<keyword evidence="1" id="KW-0328">Glycosyltransferase</keyword>
<dbReference type="GO" id="GO:0008713">
    <property type="term" value="F:ADP-heptose-lipopolysaccharide heptosyltransferase activity"/>
    <property type="evidence" value="ECO:0007669"/>
    <property type="project" value="TreeGrafter"/>
</dbReference>
<dbReference type="GO" id="GO:0005829">
    <property type="term" value="C:cytosol"/>
    <property type="evidence" value="ECO:0007669"/>
    <property type="project" value="TreeGrafter"/>
</dbReference>
<dbReference type="GO" id="GO:0009244">
    <property type="term" value="P:lipopolysaccharide core region biosynthetic process"/>
    <property type="evidence" value="ECO:0007669"/>
    <property type="project" value="TreeGrafter"/>
</dbReference>
<comment type="caution">
    <text evidence="3">The sequence shown here is derived from an EMBL/GenBank/DDBJ whole genome shotgun (WGS) entry which is preliminary data.</text>
</comment>
<reference evidence="3 4" key="1">
    <citation type="journal article" date="2016" name="Nat. Commun.">
        <title>Thousands of microbial genomes shed light on interconnected biogeochemical processes in an aquifer system.</title>
        <authorList>
            <person name="Anantharaman K."/>
            <person name="Brown C.T."/>
            <person name="Hug L.A."/>
            <person name="Sharon I."/>
            <person name="Castelle C.J."/>
            <person name="Probst A.J."/>
            <person name="Thomas B.C."/>
            <person name="Singh A."/>
            <person name="Wilkins M.J."/>
            <person name="Karaoz U."/>
            <person name="Brodie E.L."/>
            <person name="Williams K.H."/>
            <person name="Hubbard S.S."/>
            <person name="Banfield J.F."/>
        </authorList>
    </citation>
    <scope>NUCLEOTIDE SEQUENCE [LARGE SCALE GENOMIC DNA]</scope>
</reference>
<evidence type="ECO:0000313" key="4">
    <source>
        <dbReference type="Proteomes" id="UP000177232"/>
    </source>
</evidence>
<name>A0A1F6DT97_9BACT</name>